<evidence type="ECO:0000256" key="5">
    <source>
        <dbReference type="ARBA" id="ARBA00023054"/>
    </source>
</evidence>
<keyword evidence="8 10" id="KW-0966">Cell projection</keyword>
<feature type="coiled-coil region" evidence="11">
    <location>
        <begin position="280"/>
        <end position="314"/>
    </location>
</feature>
<gene>
    <name evidence="12" type="ORF">E2986_00446</name>
</gene>
<proteinExistence type="inferred from homology"/>
<keyword evidence="7" id="KW-0206">Cytoskeleton</keyword>
<dbReference type="PANTHER" id="PTHR19960">
    <property type="entry name" value="TEKTIN"/>
    <property type="match status" value="1"/>
</dbReference>
<dbReference type="PANTHER" id="PTHR19960:SF25">
    <property type="entry name" value="TEKTIN-1"/>
    <property type="match status" value="1"/>
</dbReference>
<keyword evidence="5 11" id="KW-0175">Coiled coil</keyword>
<evidence type="ECO:0000256" key="8">
    <source>
        <dbReference type="ARBA" id="ARBA00023273"/>
    </source>
</evidence>
<organism evidence="12 13">
    <name type="scientific">Frieseomelitta varia</name>
    <dbReference type="NCBI Taxonomy" id="561572"/>
    <lineage>
        <taxon>Eukaryota</taxon>
        <taxon>Metazoa</taxon>
        <taxon>Ecdysozoa</taxon>
        <taxon>Arthropoda</taxon>
        <taxon>Hexapoda</taxon>
        <taxon>Insecta</taxon>
        <taxon>Pterygota</taxon>
        <taxon>Neoptera</taxon>
        <taxon>Endopterygota</taxon>
        <taxon>Hymenoptera</taxon>
        <taxon>Apocrita</taxon>
        <taxon>Aculeata</taxon>
        <taxon>Apoidea</taxon>
        <taxon>Anthophila</taxon>
        <taxon>Apidae</taxon>
        <taxon>Frieseomelitta</taxon>
    </lineage>
</organism>
<reference evidence="12" key="1">
    <citation type="submission" date="2019-11" db="EMBL/GenBank/DDBJ databases">
        <title>The nuclear and mitochondrial genomes of Frieseomelitta varia - a highly eusocial stingless bee (Meliponini) with a permanently sterile worker caste.</title>
        <authorList>
            <person name="Freitas F.C.P."/>
            <person name="Lourenco A.P."/>
            <person name="Nunes F.M.F."/>
            <person name="Paschoal A.R."/>
            <person name="Abreu F.C.P."/>
            <person name="Barbin F.O."/>
            <person name="Bataglia L."/>
            <person name="Cardoso-Junior C.A.M."/>
            <person name="Cervoni M.S."/>
            <person name="Silva S.R."/>
            <person name="Dalarmi F."/>
            <person name="Del Lama M.A."/>
            <person name="Depintor T.S."/>
            <person name="Ferreira K.M."/>
            <person name="Goria P.S."/>
            <person name="Jaskot M.C."/>
            <person name="Lago D.C."/>
            <person name="Luna-Lucena D."/>
            <person name="Moda L.M."/>
            <person name="Nascimento L."/>
            <person name="Pedrino M."/>
            <person name="Rabico F.O."/>
            <person name="Sanches F.C."/>
            <person name="Santos D.E."/>
            <person name="Santos C.G."/>
            <person name="Vieira J."/>
            <person name="Lopes T.F."/>
            <person name="Barchuk A.R."/>
            <person name="Hartfelder K."/>
            <person name="Simoes Z.L.P."/>
            <person name="Bitondi M.M.G."/>
            <person name="Pinheiro D.G."/>
        </authorList>
    </citation>
    <scope>NUCLEOTIDE SEQUENCE</scope>
    <source>
        <strain evidence="12">USP_RPSP 00005682</strain>
        <tissue evidence="12">Whole individual</tissue>
    </source>
</reference>
<dbReference type="GO" id="GO:0015630">
    <property type="term" value="C:microtubule cytoskeleton"/>
    <property type="evidence" value="ECO:0007669"/>
    <property type="project" value="UniProtKB-UniRule"/>
</dbReference>
<name>A0A833S2N3_9HYME</name>
<dbReference type="GO" id="GO:0005634">
    <property type="term" value="C:nucleus"/>
    <property type="evidence" value="ECO:0007669"/>
    <property type="project" value="TreeGrafter"/>
</dbReference>
<evidence type="ECO:0000256" key="6">
    <source>
        <dbReference type="ARBA" id="ARBA00023069"/>
    </source>
</evidence>
<dbReference type="AlphaFoldDB" id="A0A833S2N3"/>
<evidence type="ECO:0000256" key="9">
    <source>
        <dbReference type="ARBA" id="ARBA00045224"/>
    </source>
</evidence>
<evidence type="ECO:0000256" key="10">
    <source>
        <dbReference type="RuleBase" id="RU367040"/>
    </source>
</evidence>
<evidence type="ECO:0000256" key="11">
    <source>
        <dbReference type="SAM" id="Coils"/>
    </source>
</evidence>
<evidence type="ECO:0000313" key="12">
    <source>
        <dbReference type="EMBL" id="KAF3426497.1"/>
    </source>
</evidence>
<dbReference type="PRINTS" id="PR00511">
    <property type="entry name" value="TEKTIN"/>
</dbReference>
<comment type="function">
    <text evidence="9">Microtubule inner protein (MIP) part of the dynein-decorated doublet microtubules (DMTs) in cilia and flagellar axoneme. Forms filamentous polymers in the walls of ciliary and flagellar microtubules.</text>
</comment>
<protein>
    <recommendedName>
        <fullName evidence="10">Tektin</fullName>
    </recommendedName>
</protein>
<dbReference type="GO" id="GO:0005930">
    <property type="term" value="C:axoneme"/>
    <property type="evidence" value="ECO:0007669"/>
    <property type="project" value="UniProtKB-SubCell"/>
</dbReference>
<keyword evidence="6 10" id="KW-0969">Cilium</keyword>
<evidence type="ECO:0000256" key="4">
    <source>
        <dbReference type="ARBA" id="ARBA00022846"/>
    </source>
</evidence>
<keyword evidence="13" id="KW-1185">Reference proteome</keyword>
<evidence type="ECO:0000256" key="3">
    <source>
        <dbReference type="ARBA" id="ARBA00022490"/>
    </source>
</evidence>
<keyword evidence="3" id="KW-0963">Cytoplasm</keyword>
<sequence>MLNRAVEIVPPPPLKFTLPQWHLNNRHRYRCSEAQQELADRLLNESQRICELSSERVRNNKEETDYRLKEKLEDIEFRKKELLRIRKEVLLEIDALSIYKERIMDALSSVRRNALVISNKCLSFREHRLGIDLVHDDVEKELLKECEVIKGVENLLVRTLEQTQEQIRRLKATLYYMDHDLEDKENNLRIDKYNLTLKETSLNLSTYHGTSRLDPSLVSFLLTVELNEWEMQTNNNIINASKEVNSAIPLRCYIDTIIKQAIDDLNDQKNATDEAFRRRIEETREAKTKLELQHAEIMRQAAEMKNNITRIEKSIAEKENFLALAHTRLGNRCQRPGLELTRDLVETNLVKEVYDLHEIVSKLQATMFEAQASLRYLLKTQIQVEEDINVKTNTLKIDEVDCMTLRQSLDYHAY</sequence>
<evidence type="ECO:0000256" key="2">
    <source>
        <dbReference type="ARBA" id="ARBA00007209"/>
    </source>
</evidence>
<evidence type="ECO:0000313" key="13">
    <source>
        <dbReference type="Proteomes" id="UP000655588"/>
    </source>
</evidence>
<dbReference type="Pfam" id="PF03148">
    <property type="entry name" value="Tektin"/>
    <property type="match status" value="1"/>
</dbReference>
<dbReference type="GO" id="GO:0060271">
    <property type="term" value="P:cilium assembly"/>
    <property type="evidence" value="ECO:0007669"/>
    <property type="project" value="UniProtKB-UniRule"/>
</dbReference>
<dbReference type="InterPro" id="IPR000435">
    <property type="entry name" value="Tektins"/>
</dbReference>
<keyword evidence="4 10" id="KW-0282">Flagellum</keyword>
<comment type="caution">
    <text evidence="12">The sequence shown here is derived from an EMBL/GenBank/DDBJ whole genome shotgun (WGS) entry which is preliminary data.</text>
</comment>
<evidence type="ECO:0000256" key="7">
    <source>
        <dbReference type="ARBA" id="ARBA00023212"/>
    </source>
</evidence>
<accession>A0A833S2N3</accession>
<dbReference type="EMBL" id="WNWW01000315">
    <property type="protein sequence ID" value="KAF3426497.1"/>
    <property type="molecule type" value="Genomic_DNA"/>
</dbReference>
<dbReference type="Proteomes" id="UP000655588">
    <property type="component" value="Unassembled WGS sequence"/>
</dbReference>
<dbReference type="GO" id="GO:0060294">
    <property type="term" value="P:cilium movement involved in cell motility"/>
    <property type="evidence" value="ECO:0007669"/>
    <property type="project" value="UniProtKB-UniRule"/>
</dbReference>
<comment type="subcellular location">
    <subcellularLocation>
        <location evidence="10">Cytoplasm</location>
        <location evidence="10">Cytoskeleton</location>
        <location evidence="10">Cilium axoneme</location>
    </subcellularLocation>
    <subcellularLocation>
        <location evidence="1">Cytoplasm</location>
        <location evidence="1">Cytoskeleton</location>
        <location evidence="1">Flagellum axoneme</location>
    </subcellularLocation>
</comment>
<evidence type="ECO:0000256" key="1">
    <source>
        <dbReference type="ARBA" id="ARBA00004611"/>
    </source>
</evidence>
<dbReference type="InterPro" id="IPR048256">
    <property type="entry name" value="Tektin-like"/>
</dbReference>
<comment type="similarity">
    <text evidence="2 10">Belongs to the tektin family.</text>
</comment>